<dbReference type="RefSeq" id="WP_336544376.1">
    <property type="nucleotide sequence ID" value="NZ_JBBBDM010000001.1"/>
</dbReference>
<keyword evidence="2" id="KW-0732">Signal</keyword>
<keyword evidence="1" id="KW-0472">Membrane</keyword>
<feature type="transmembrane region" description="Helical" evidence="1">
    <location>
        <begin position="266"/>
        <end position="292"/>
    </location>
</feature>
<evidence type="ECO:0000256" key="2">
    <source>
        <dbReference type="SAM" id="SignalP"/>
    </source>
</evidence>
<evidence type="ECO:0000313" key="3">
    <source>
        <dbReference type="EMBL" id="MEI5685915.1"/>
    </source>
</evidence>
<feature type="chain" id="PRO_5046748496" evidence="2">
    <location>
        <begin position="24"/>
        <end position="317"/>
    </location>
</feature>
<feature type="signal peptide" evidence="2">
    <location>
        <begin position="1"/>
        <end position="23"/>
    </location>
</feature>
<name>A0ABU8H062_9SPHN</name>
<evidence type="ECO:0000313" key="4">
    <source>
        <dbReference type="Proteomes" id="UP001367771"/>
    </source>
</evidence>
<dbReference type="Pfam" id="PF09935">
    <property type="entry name" value="DUF2167"/>
    <property type="match status" value="1"/>
</dbReference>
<sequence>MKTWVAALAVCLGLQGAAVPAAAQPGVLHDKAAIVAFDKALTRQYGDVVVGPAKATLHLGTRYYFVPADDAKAVIVKLWGNPPDAGEGVLGIVFEKDRTSYDNDWGAVVTYDRTGHVSDKDAASEDYDALVAEIRANEQAENPKRQKAGYPTEYFVGWAQAPTYDPARHALIWARNIRFSDSKTNVLNYDVRLLGRDGVLSLNMISGMPQLVEVRGAAQALAGAAQFARGAAYADYDPSVDKTAAYGLAGLVAAGAGVAVAKKLGLLAILLAFGKKFLILFLAAGAAITRYAKGFAGRLRGRAQGGSDAEDEPDTKE</sequence>
<keyword evidence="1" id="KW-1133">Transmembrane helix</keyword>
<dbReference type="InterPro" id="IPR018682">
    <property type="entry name" value="DUF2167_membr"/>
</dbReference>
<gene>
    <name evidence="3" type="ORF">V8201_02355</name>
</gene>
<protein>
    <submittedName>
        <fullName evidence="3">DUF2167 domain-containing protein</fullName>
    </submittedName>
</protein>
<dbReference type="EMBL" id="JBBBDM010000001">
    <property type="protein sequence ID" value="MEI5685915.1"/>
    <property type="molecule type" value="Genomic_DNA"/>
</dbReference>
<reference evidence="3 4" key="1">
    <citation type="journal article" date="2013" name="Int. J. Syst. Evol. Microbiol.">
        <title>Sphingomonas kyungheensis sp. nov., a bacterium with ginsenoside-converting activity isolated from soil of a ginseng field.</title>
        <authorList>
            <person name="Son H.M."/>
            <person name="Yang J.E."/>
            <person name="Park Y."/>
            <person name="Han C.K."/>
            <person name="Kim S.G."/>
            <person name="Kook M."/>
            <person name="Yi T.H."/>
        </authorList>
    </citation>
    <scope>NUCLEOTIDE SEQUENCE [LARGE SCALE GENOMIC DNA]</scope>
    <source>
        <strain evidence="3 4">LMG 26582</strain>
    </source>
</reference>
<dbReference type="Proteomes" id="UP001367771">
    <property type="component" value="Unassembled WGS sequence"/>
</dbReference>
<keyword evidence="1" id="KW-0812">Transmembrane</keyword>
<proteinExistence type="predicted"/>
<accession>A0ABU8H062</accession>
<evidence type="ECO:0000256" key="1">
    <source>
        <dbReference type="SAM" id="Phobius"/>
    </source>
</evidence>
<keyword evidence="4" id="KW-1185">Reference proteome</keyword>
<organism evidence="3 4">
    <name type="scientific">Sphingomonas kyungheensis</name>
    <dbReference type="NCBI Taxonomy" id="1069987"/>
    <lineage>
        <taxon>Bacteria</taxon>
        <taxon>Pseudomonadati</taxon>
        <taxon>Pseudomonadota</taxon>
        <taxon>Alphaproteobacteria</taxon>
        <taxon>Sphingomonadales</taxon>
        <taxon>Sphingomonadaceae</taxon>
        <taxon>Sphingomonas</taxon>
    </lineage>
</organism>
<comment type="caution">
    <text evidence="3">The sequence shown here is derived from an EMBL/GenBank/DDBJ whole genome shotgun (WGS) entry which is preliminary data.</text>
</comment>